<organism evidence="1 2">
    <name type="scientific">Shewanella canadensis</name>
    <dbReference type="NCBI Taxonomy" id="271096"/>
    <lineage>
        <taxon>Bacteria</taxon>
        <taxon>Pseudomonadati</taxon>
        <taxon>Pseudomonadota</taxon>
        <taxon>Gammaproteobacteria</taxon>
        <taxon>Alteromonadales</taxon>
        <taxon>Shewanellaceae</taxon>
        <taxon>Shewanella</taxon>
    </lineage>
</organism>
<comment type="caution">
    <text evidence="1">The sequence shown here is derived from an EMBL/GenBank/DDBJ whole genome shotgun (WGS) entry which is preliminary data.</text>
</comment>
<gene>
    <name evidence="1" type="ORF">EKG38_05890</name>
</gene>
<evidence type="ECO:0000313" key="1">
    <source>
        <dbReference type="EMBL" id="RTR40243.1"/>
    </source>
</evidence>
<evidence type="ECO:0000313" key="2">
    <source>
        <dbReference type="Proteomes" id="UP000267448"/>
    </source>
</evidence>
<proteinExistence type="predicted"/>
<dbReference type="AlphaFoldDB" id="A0A431WY70"/>
<name>A0A431WY70_9GAMM</name>
<dbReference type="EMBL" id="RXNU01000002">
    <property type="protein sequence ID" value="RTR40243.1"/>
    <property type="molecule type" value="Genomic_DNA"/>
</dbReference>
<reference evidence="1 2" key="1">
    <citation type="submission" date="2018-12" db="EMBL/GenBank/DDBJ databases">
        <authorList>
            <person name="Yu L."/>
        </authorList>
    </citation>
    <scope>NUCLEOTIDE SEQUENCE [LARGE SCALE GENOMIC DNA]</scope>
    <source>
        <strain evidence="1 2">HAW-EB2</strain>
    </source>
</reference>
<sequence length="80" mass="9222">MMNSVYTGYEPNMAQDSVERTLWHEHNDGRKELKETQLIHKPIGMWESMHINEQSSLPTLSLQEWNGIPRLTSAGRPSSN</sequence>
<protein>
    <submittedName>
        <fullName evidence="1">Uncharacterized protein</fullName>
    </submittedName>
</protein>
<dbReference type="Proteomes" id="UP000267448">
    <property type="component" value="Unassembled WGS sequence"/>
</dbReference>
<dbReference type="RefSeq" id="WP_126519311.1">
    <property type="nucleotide sequence ID" value="NZ_RXNU01000002.1"/>
</dbReference>
<keyword evidence="2" id="KW-1185">Reference proteome</keyword>
<accession>A0A431WY70</accession>